<accession>A0A1I7U015</accession>
<keyword evidence="1" id="KW-0732">Signal</keyword>
<organism evidence="2 3">
    <name type="scientific">Caenorhabditis tropicalis</name>
    <dbReference type="NCBI Taxonomy" id="1561998"/>
    <lineage>
        <taxon>Eukaryota</taxon>
        <taxon>Metazoa</taxon>
        <taxon>Ecdysozoa</taxon>
        <taxon>Nematoda</taxon>
        <taxon>Chromadorea</taxon>
        <taxon>Rhabditida</taxon>
        <taxon>Rhabditina</taxon>
        <taxon>Rhabditomorpha</taxon>
        <taxon>Rhabditoidea</taxon>
        <taxon>Rhabditidae</taxon>
        <taxon>Peloderinae</taxon>
        <taxon>Caenorhabditis</taxon>
    </lineage>
</organism>
<dbReference type="Proteomes" id="UP000095282">
    <property type="component" value="Unplaced"/>
</dbReference>
<protein>
    <submittedName>
        <fullName evidence="3">Uncharacterized protein</fullName>
    </submittedName>
</protein>
<evidence type="ECO:0000313" key="2">
    <source>
        <dbReference type="Proteomes" id="UP000095282"/>
    </source>
</evidence>
<evidence type="ECO:0000256" key="1">
    <source>
        <dbReference type="SAM" id="SignalP"/>
    </source>
</evidence>
<dbReference type="WBParaSite" id="Csp11.Scaffold629.g13502.t1">
    <property type="protein sequence ID" value="Csp11.Scaffold629.g13502.t1"/>
    <property type="gene ID" value="Csp11.Scaffold629.g13502"/>
</dbReference>
<name>A0A1I7U015_9PELO</name>
<reference evidence="3" key="1">
    <citation type="submission" date="2016-11" db="UniProtKB">
        <authorList>
            <consortium name="WormBaseParasite"/>
        </authorList>
    </citation>
    <scope>IDENTIFICATION</scope>
</reference>
<feature type="signal peptide" evidence="1">
    <location>
        <begin position="1"/>
        <end position="24"/>
    </location>
</feature>
<dbReference type="AlphaFoldDB" id="A0A1I7U015"/>
<sequence>MSSPSTKMIISYFLFLFISFSDQCAPTSSVGTTTVAPNATSTTTAVPSNATTTTVASTTTGISCCPWPLQTGNTSAINTANPIERDWDKCSGPITFNCSRSDNATLPVGIAVDWPIDSSFGVSDQPVLLILLKLQELRISHVTQQHNFGISQMTQEDS</sequence>
<keyword evidence="2" id="KW-1185">Reference proteome</keyword>
<proteinExistence type="predicted"/>
<evidence type="ECO:0000313" key="3">
    <source>
        <dbReference type="WBParaSite" id="Csp11.Scaffold629.g13502.t1"/>
    </source>
</evidence>
<feature type="chain" id="PRO_5009308237" evidence="1">
    <location>
        <begin position="25"/>
        <end position="158"/>
    </location>
</feature>